<dbReference type="InterPro" id="IPR002645">
    <property type="entry name" value="STAS_dom"/>
</dbReference>
<dbReference type="InterPro" id="IPR000595">
    <property type="entry name" value="cNMP-bd_dom"/>
</dbReference>
<dbReference type="PROSITE" id="PS50801">
    <property type="entry name" value="STAS"/>
    <property type="match status" value="1"/>
</dbReference>
<dbReference type="SUPFAM" id="SSF51206">
    <property type="entry name" value="cAMP-binding domain-like"/>
    <property type="match status" value="1"/>
</dbReference>
<feature type="transmembrane region" description="Helical" evidence="5">
    <location>
        <begin position="242"/>
        <end position="265"/>
    </location>
</feature>
<dbReference type="AlphaFoldDB" id="A0A4Z0BED8"/>
<dbReference type="SUPFAM" id="SSF52091">
    <property type="entry name" value="SpoIIaa-like"/>
    <property type="match status" value="1"/>
</dbReference>
<dbReference type="Pfam" id="PF00916">
    <property type="entry name" value="Sulfate_transp"/>
    <property type="match status" value="1"/>
</dbReference>
<accession>A0A4Z0BED8</accession>
<keyword evidence="9" id="KW-1185">Reference proteome</keyword>
<feature type="transmembrane region" description="Helical" evidence="5">
    <location>
        <begin position="21"/>
        <end position="43"/>
    </location>
</feature>
<dbReference type="Gene3D" id="3.30.750.24">
    <property type="entry name" value="STAS domain"/>
    <property type="match status" value="1"/>
</dbReference>
<reference evidence="8 9" key="1">
    <citation type="submission" date="2019-03" db="EMBL/GenBank/DDBJ databases">
        <title>Ramlibacter sp. 18x22-1, whole genome shotgun sequence.</title>
        <authorList>
            <person name="Zhang X."/>
            <person name="Feng G."/>
            <person name="Zhu H."/>
        </authorList>
    </citation>
    <scope>NUCLEOTIDE SEQUENCE [LARGE SCALE GENOMIC DNA]</scope>
    <source>
        <strain evidence="8 9">18x22-1</strain>
    </source>
</reference>
<feature type="transmembrane region" description="Helical" evidence="5">
    <location>
        <begin position="201"/>
        <end position="222"/>
    </location>
</feature>
<evidence type="ECO:0000313" key="8">
    <source>
        <dbReference type="EMBL" id="TFY97672.1"/>
    </source>
</evidence>
<proteinExistence type="predicted"/>
<dbReference type="InterPro" id="IPR036513">
    <property type="entry name" value="STAS_dom_sf"/>
</dbReference>
<comment type="subcellular location">
    <subcellularLocation>
        <location evidence="1">Membrane</location>
        <topology evidence="1">Multi-pass membrane protein</topology>
    </subcellularLocation>
</comment>
<feature type="transmembrane region" description="Helical" evidence="5">
    <location>
        <begin position="334"/>
        <end position="363"/>
    </location>
</feature>
<dbReference type="SMART" id="SM00100">
    <property type="entry name" value="cNMP"/>
    <property type="match status" value="1"/>
</dbReference>
<dbReference type="InterPro" id="IPR011547">
    <property type="entry name" value="SLC26A/SulP_dom"/>
</dbReference>
<feature type="domain" description="STAS" evidence="7">
    <location>
        <begin position="452"/>
        <end position="531"/>
    </location>
</feature>
<keyword evidence="2 5" id="KW-0812">Transmembrane</keyword>
<dbReference type="InterPro" id="IPR018490">
    <property type="entry name" value="cNMP-bd_dom_sf"/>
</dbReference>
<dbReference type="EMBL" id="SMLK01000007">
    <property type="protein sequence ID" value="TFY97672.1"/>
    <property type="molecule type" value="Genomic_DNA"/>
</dbReference>
<dbReference type="CDD" id="cd07042">
    <property type="entry name" value="STAS_SulP_like_sulfate_transporter"/>
    <property type="match status" value="1"/>
</dbReference>
<gene>
    <name evidence="8" type="ORF">EZ216_18270</name>
</gene>
<dbReference type="GO" id="GO:0016020">
    <property type="term" value="C:membrane"/>
    <property type="evidence" value="ECO:0007669"/>
    <property type="project" value="UniProtKB-SubCell"/>
</dbReference>
<dbReference type="Pfam" id="PF01740">
    <property type="entry name" value="STAS"/>
    <property type="match status" value="1"/>
</dbReference>
<evidence type="ECO:0000256" key="4">
    <source>
        <dbReference type="ARBA" id="ARBA00023136"/>
    </source>
</evidence>
<evidence type="ECO:0000256" key="2">
    <source>
        <dbReference type="ARBA" id="ARBA00022692"/>
    </source>
</evidence>
<feature type="domain" description="Cyclic nucleotide-binding" evidence="6">
    <location>
        <begin position="572"/>
        <end position="674"/>
    </location>
</feature>
<dbReference type="PANTHER" id="PTHR43310">
    <property type="entry name" value="SULFATE TRANSPORTER YBAR-RELATED"/>
    <property type="match status" value="1"/>
</dbReference>
<keyword evidence="4 5" id="KW-0472">Membrane</keyword>
<protein>
    <submittedName>
        <fullName evidence="8">Cyclic nucleotide-binding domain-containing protein</fullName>
    </submittedName>
</protein>
<evidence type="ECO:0000256" key="5">
    <source>
        <dbReference type="SAM" id="Phobius"/>
    </source>
</evidence>
<organism evidence="8 9">
    <name type="scientific">Ramlibacter humi</name>
    <dbReference type="NCBI Taxonomy" id="2530451"/>
    <lineage>
        <taxon>Bacteria</taxon>
        <taxon>Pseudomonadati</taxon>
        <taxon>Pseudomonadota</taxon>
        <taxon>Betaproteobacteria</taxon>
        <taxon>Burkholderiales</taxon>
        <taxon>Comamonadaceae</taxon>
        <taxon>Ramlibacter</taxon>
    </lineage>
</organism>
<evidence type="ECO:0000313" key="9">
    <source>
        <dbReference type="Proteomes" id="UP000297839"/>
    </source>
</evidence>
<feature type="transmembrane region" description="Helical" evidence="5">
    <location>
        <begin position="174"/>
        <end position="192"/>
    </location>
</feature>
<dbReference type="RefSeq" id="WP_135251224.1">
    <property type="nucleotide sequence ID" value="NZ_SMLK01000007.1"/>
</dbReference>
<sequence length="710" mass="73655">MSSTFGSLPASPAAAREARASAALSAASVTVPHAVGLGLLAFAPLAGQVNVAALALWSAAVPGALLAVFAGRPGVVHAPTTVVALLFATVVATATQFGRELGLQAPQVLAVAGATVALAFAVQWLFGVLRLAVLARFLPISVTHGFAAGVGLSMVAGQVAHGFGAGGWQAGLPALAWHAVFALGVAVGAVAVQRRWPQMPGLLPAVALAAVAAAVFAGSAPLQSAVPAGNFGWVPWPDWDGVPWGAVVNGLGLKLASLAILMAIVNSLDIVVFNQELELEHGVRGDPDAALRRESLVGVLCALVGLIPASTSASRSRIALAQGRPSQQVGRVHAIVMLLVAATGHLWLHCVPMAALAGALLLAGFNQVPRALWSRGYARAAPAIWAQSWMVALVFASSGGVGALIAGLVVATFVLLHSSASTALRRTHLDGQLRSRRLRRGAAEAWLAGRMPTLAVFELQGVMSFGVAAHLSEQVRATLQPRHTRVILDASRVAAWDATALARLSALARDLGQQGIEAAACGLDEASAQSLGESMQVFADLDRAMEWAEEAMLQDWPQAAAAAPLSDVLGELGEGLSEAGRHALEARLQRTELQPHSQVFASGDTGSELSVVQGGRITMSTAWPPARGMRLATVGRGMAFGEMAFLNGQPRTACAGTEDAPAQLVRLGRRDFEQWAREHPDDGLRFMNNLAQIGARRLAATTRQLRAVLE</sequence>
<dbReference type="CDD" id="cd00038">
    <property type="entry name" value="CAP_ED"/>
    <property type="match status" value="1"/>
</dbReference>
<name>A0A4Z0BED8_9BURK</name>
<evidence type="ECO:0000256" key="3">
    <source>
        <dbReference type="ARBA" id="ARBA00022989"/>
    </source>
</evidence>
<dbReference type="InterPro" id="IPR014710">
    <property type="entry name" value="RmlC-like_jellyroll"/>
</dbReference>
<dbReference type="InterPro" id="IPR052706">
    <property type="entry name" value="Membrane-Transporter-like"/>
</dbReference>
<evidence type="ECO:0000256" key="1">
    <source>
        <dbReference type="ARBA" id="ARBA00004141"/>
    </source>
</evidence>
<dbReference type="PANTHER" id="PTHR43310:SF1">
    <property type="entry name" value="SULFATE TRANSPORTER YBAR-RELATED"/>
    <property type="match status" value="1"/>
</dbReference>
<dbReference type="Pfam" id="PF00027">
    <property type="entry name" value="cNMP_binding"/>
    <property type="match status" value="1"/>
</dbReference>
<feature type="transmembrane region" description="Helical" evidence="5">
    <location>
        <begin position="49"/>
        <end position="69"/>
    </location>
</feature>
<feature type="transmembrane region" description="Helical" evidence="5">
    <location>
        <begin position="109"/>
        <end position="133"/>
    </location>
</feature>
<feature type="transmembrane region" description="Helical" evidence="5">
    <location>
        <begin position="383"/>
        <end position="416"/>
    </location>
</feature>
<comment type="caution">
    <text evidence="8">The sequence shown here is derived from an EMBL/GenBank/DDBJ whole genome shotgun (WGS) entry which is preliminary data.</text>
</comment>
<dbReference type="Proteomes" id="UP000297839">
    <property type="component" value="Unassembled WGS sequence"/>
</dbReference>
<feature type="transmembrane region" description="Helical" evidence="5">
    <location>
        <begin position="76"/>
        <end position="97"/>
    </location>
</feature>
<evidence type="ECO:0000259" key="6">
    <source>
        <dbReference type="PROSITE" id="PS50042"/>
    </source>
</evidence>
<feature type="transmembrane region" description="Helical" evidence="5">
    <location>
        <begin position="145"/>
        <end position="168"/>
    </location>
</feature>
<dbReference type="PROSITE" id="PS50042">
    <property type="entry name" value="CNMP_BINDING_3"/>
    <property type="match status" value="1"/>
</dbReference>
<keyword evidence="3 5" id="KW-1133">Transmembrane helix</keyword>
<evidence type="ECO:0000259" key="7">
    <source>
        <dbReference type="PROSITE" id="PS50801"/>
    </source>
</evidence>
<dbReference type="Gene3D" id="2.60.120.10">
    <property type="entry name" value="Jelly Rolls"/>
    <property type="match status" value="1"/>
</dbReference>
<dbReference type="OrthoDB" id="9769739at2"/>